<dbReference type="OrthoDB" id="37537at2759"/>
<sequence length="379" mass="42052">MDPFRGPQPKSLLGRHRVLSPSASIRVSPLFLGTSVFGTAWEGFLGACSKETAFAILDHYVQAGGNVIDSANYYQSGETEIWLGEWLALRKNRNDLVLCTKFSSNMMLNTPEQTDTTILSNYGGNNSKSLKLSVEKSLKVLGTTYIDILYIHWWDFTTSPSELMRSLNRLIAAGTVLYLGASDMPAWFVVQCNAFARQHGLSPFIIYTGRWNVADRDMEREILDMCAAEDMAVAPWEVLGGGRFKTAAQLAAQVDQRMEMNPAAKDQFEAVGKVLAGIAEEKETLPTSVAMAYVLQKQPYVFPIVGGRKVEYLQANIEALGVRLSEDEIKAIEGASPWERGFPYDILSYYGSFDGAKDVKQMTGIYDYVEKVKAIQIGQ</sequence>
<dbReference type="PANTHER" id="PTHR43364:SF7">
    <property type="entry name" value="NADP-DEPENDENT OXIDOREDUCTASE DOMAIN-CONTAINING PROTEIN-RELATED"/>
    <property type="match status" value="1"/>
</dbReference>
<dbReference type="Pfam" id="PF00248">
    <property type="entry name" value="Aldo_ket_red"/>
    <property type="match status" value="1"/>
</dbReference>
<dbReference type="InterPro" id="IPR036812">
    <property type="entry name" value="NAD(P)_OxRdtase_dom_sf"/>
</dbReference>
<dbReference type="InterPro" id="IPR050523">
    <property type="entry name" value="AKR_Detox_Biosynth"/>
</dbReference>
<dbReference type="EMBL" id="JAFJYH010000014">
    <property type="protein sequence ID" value="KAG4425010.1"/>
    <property type="molecule type" value="Genomic_DNA"/>
</dbReference>
<evidence type="ECO:0000313" key="6">
    <source>
        <dbReference type="Proteomes" id="UP000664132"/>
    </source>
</evidence>
<dbReference type="GO" id="GO:0016491">
    <property type="term" value="F:oxidoreductase activity"/>
    <property type="evidence" value="ECO:0007669"/>
    <property type="project" value="UniProtKB-KW"/>
</dbReference>
<gene>
    <name evidence="5" type="ORF">IFR04_001780</name>
</gene>
<dbReference type="Gene3D" id="3.20.20.100">
    <property type="entry name" value="NADP-dependent oxidoreductase domain"/>
    <property type="match status" value="1"/>
</dbReference>
<evidence type="ECO:0000259" key="4">
    <source>
        <dbReference type="Pfam" id="PF00248"/>
    </source>
</evidence>
<evidence type="ECO:0000256" key="2">
    <source>
        <dbReference type="ARBA" id="ARBA00023002"/>
    </source>
</evidence>
<dbReference type="InterPro" id="IPR023210">
    <property type="entry name" value="NADP_OxRdtase_dom"/>
</dbReference>
<evidence type="ECO:0000313" key="5">
    <source>
        <dbReference type="EMBL" id="KAG4425010.1"/>
    </source>
</evidence>
<keyword evidence="6" id="KW-1185">Reference proteome</keyword>
<evidence type="ECO:0000256" key="3">
    <source>
        <dbReference type="ARBA" id="ARBA00038157"/>
    </source>
</evidence>
<feature type="domain" description="NADP-dependent oxidoreductase" evidence="4">
    <location>
        <begin position="30"/>
        <end position="335"/>
    </location>
</feature>
<evidence type="ECO:0000256" key="1">
    <source>
        <dbReference type="ARBA" id="ARBA00022857"/>
    </source>
</evidence>
<comment type="caution">
    <text evidence="5">The sequence shown here is derived from an EMBL/GenBank/DDBJ whole genome shotgun (WGS) entry which is preliminary data.</text>
</comment>
<comment type="similarity">
    <text evidence="3">Belongs to the aldo/keto reductase family. Aldo/keto reductase 2 subfamily.</text>
</comment>
<reference evidence="5" key="1">
    <citation type="submission" date="2021-02" db="EMBL/GenBank/DDBJ databases">
        <title>Genome sequence Cadophora malorum strain M34.</title>
        <authorList>
            <person name="Stefanovic E."/>
            <person name="Vu D."/>
            <person name="Scully C."/>
            <person name="Dijksterhuis J."/>
            <person name="Roader J."/>
            <person name="Houbraken J."/>
        </authorList>
    </citation>
    <scope>NUCLEOTIDE SEQUENCE</scope>
    <source>
        <strain evidence="5">M34</strain>
    </source>
</reference>
<dbReference type="PANTHER" id="PTHR43364">
    <property type="entry name" value="NADH-SPECIFIC METHYLGLYOXAL REDUCTASE-RELATED"/>
    <property type="match status" value="1"/>
</dbReference>
<proteinExistence type="inferred from homology"/>
<accession>A0A8H7WHK7</accession>
<dbReference type="Proteomes" id="UP000664132">
    <property type="component" value="Unassembled WGS sequence"/>
</dbReference>
<name>A0A8H7WHK7_9HELO</name>
<dbReference type="AlphaFoldDB" id="A0A8H7WHK7"/>
<keyword evidence="2" id="KW-0560">Oxidoreductase</keyword>
<dbReference type="SUPFAM" id="SSF51430">
    <property type="entry name" value="NAD(P)-linked oxidoreductase"/>
    <property type="match status" value="1"/>
</dbReference>
<protein>
    <recommendedName>
        <fullName evidence="4">NADP-dependent oxidoreductase domain-containing protein</fullName>
    </recommendedName>
</protein>
<keyword evidence="1" id="KW-0521">NADP</keyword>
<organism evidence="5 6">
    <name type="scientific">Cadophora malorum</name>
    <dbReference type="NCBI Taxonomy" id="108018"/>
    <lineage>
        <taxon>Eukaryota</taxon>
        <taxon>Fungi</taxon>
        <taxon>Dikarya</taxon>
        <taxon>Ascomycota</taxon>
        <taxon>Pezizomycotina</taxon>
        <taxon>Leotiomycetes</taxon>
        <taxon>Helotiales</taxon>
        <taxon>Ploettnerulaceae</taxon>
        <taxon>Cadophora</taxon>
    </lineage>
</organism>